<protein>
    <submittedName>
        <fullName evidence="5">Sema domain-containing protein</fullName>
    </submittedName>
</protein>
<dbReference type="CDD" id="cd11238">
    <property type="entry name" value="Sema_2A"/>
    <property type="match status" value="1"/>
</dbReference>
<dbReference type="InterPro" id="IPR001627">
    <property type="entry name" value="Semap_dom"/>
</dbReference>
<dbReference type="WBParaSite" id="ALUE_0000609901-mRNA-1">
    <property type="protein sequence ID" value="ALUE_0000609901-mRNA-1"/>
    <property type="gene ID" value="ALUE_0000609901"/>
</dbReference>
<dbReference type="GO" id="GO:0030215">
    <property type="term" value="F:semaphorin receptor binding"/>
    <property type="evidence" value="ECO:0007669"/>
    <property type="project" value="InterPro"/>
</dbReference>
<keyword evidence="4" id="KW-1185">Reference proteome</keyword>
<evidence type="ECO:0000256" key="1">
    <source>
        <dbReference type="ARBA" id="ARBA00009492"/>
    </source>
</evidence>
<comment type="similarity">
    <text evidence="1">Belongs to the semaphorin family.</text>
</comment>
<dbReference type="GO" id="GO:0030335">
    <property type="term" value="P:positive regulation of cell migration"/>
    <property type="evidence" value="ECO:0007669"/>
    <property type="project" value="TreeGrafter"/>
</dbReference>
<evidence type="ECO:0000256" key="2">
    <source>
        <dbReference type="PROSITE-ProRule" id="PRU00352"/>
    </source>
</evidence>
<dbReference type="InterPro" id="IPR015943">
    <property type="entry name" value="WD40/YVTN_repeat-like_dom_sf"/>
</dbReference>
<evidence type="ECO:0000313" key="5">
    <source>
        <dbReference type="WBParaSite" id="ALUE_0000609901-mRNA-1"/>
    </source>
</evidence>
<dbReference type="SUPFAM" id="SSF103575">
    <property type="entry name" value="Plexin repeat"/>
    <property type="match status" value="1"/>
</dbReference>
<feature type="domain" description="Sema" evidence="3">
    <location>
        <begin position="48"/>
        <end position="546"/>
    </location>
</feature>
<dbReference type="PROSITE" id="PS51004">
    <property type="entry name" value="SEMA"/>
    <property type="match status" value="1"/>
</dbReference>
<evidence type="ECO:0000259" key="3">
    <source>
        <dbReference type="PROSITE" id="PS51004"/>
    </source>
</evidence>
<dbReference type="InterPro" id="IPR027231">
    <property type="entry name" value="Semaphorin"/>
</dbReference>
<proteinExistence type="inferred from homology"/>
<sequence length="777" mass="86056">MDVLRLFGAVVCVRHAARRGSATAICDATLAFLLAMRAAGGAVLLWVATRLSFASVFVHHSLPISPENVFSSGHLFYRRLLLDAQSASLYAGANGHLFKLWAYNINDTTTDNLYAHAELSVSRADADECRQNGHEECVNGVRLMFLKEGRQTLLVCSSNAMKPQLRELDAVTLRERSSPENVIGVCSPDPNLNTTATLVGNLSHFSHNYALNSRLNIFITEWGNPDDIPAIYSGIRTGLSLDNHLIYRPPLVLNNKEVHSSMRTVYTDSKWLNEPQFVSSLSIGSYVYFFLREVAVEHENCGRVVYSRVARLCKKDVGGKNVLRQVWTSFVKARLNCSISSQFPLYFDQIQSVQRVDGRMDTLFYATLTTADVAFGGSAVCVFSLNAINQLFDQGMFAEQITTGSSWTTTPPESVPPHRPGTATEAALLQCVANSAAITDGELHFAKSHLLMAEAVSAGPPLLTLAQELFTHIAVDVLPSVNVIFVYSHNTRKIFKLSHWEGAVGSESQLLASYELEASQSAFAIALLPTEFLYVSDAKSVSQYLLSQCQLYITCVQCAVDPYCSWSSARSLCFRRKTAHSSAVGLRLHVLQLLNYLHLEYIALIVQLKKHSILTGEMCCRWVNAGPGETPKCMGNVRRNSIRAYPGDALHLSCEVDSPSWSFNGNRLIASPQKPFTTMGGLVLLNVSGAESGVYECSFNGEPLVVYEVEVDEAECTQPTSLAQFQSIYREWCKKLANYKDSVSKWQLWYDRNVSVYETAHCPRKQISDGYNEISVD</sequence>
<organism evidence="4 5">
    <name type="scientific">Ascaris lumbricoides</name>
    <name type="common">Giant roundworm</name>
    <dbReference type="NCBI Taxonomy" id="6252"/>
    <lineage>
        <taxon>Eukaryota</taxon>
        <taxon>Metazoa</taxon>
        <taxon>Ecdysozoa</taxon>
        <taxon>Nematoda</taxon>
        <taxon>Chromadorea</taxon>
        <taxon>Rhabditida</taxon>
        <taxon>Spirurina</taxon>
        <taxon>Ascaridomorpha</taxon>
        <taxon>Ascaridoidea</taxon>
        <taxon>Ascarididae</taxon>
        <taxon>Ascaris</taxon>
    </lineage>
</organism>
<reference evidence="5" key="1">
    <citation type="submission" date="2023-03" db="UniProtKB">
        <authorList>
            <consortium name="WormBaseParasite"/>
        </authorList>
    </citation>
    <scope>IDENTIFICATION</scope>
</reference>
<dbReference type="SUPFAM" id="SSF101912">
    <property type="entry name" value="Sema domain"/>
    <property type="match status" value="1"/>
</dbReference>
<evidence type="ECO:0000313" key="4">
    <source>
        <dbReference type="Proteomes" id="UP000036681"/>
    </source>
</evidence>
<dbReference type="SMART" id="SM00630">
    <property type="entry name" value="Sema"/>
    <property type="match status" value="1"/>
</dbReference>
<dbReference type="GO" id="GO:0071526">
    <property type="term" value="P:semaphorin-plexin signaling pathway"/>
    <property type="evidence" value="ECO:0007669"/>
    <property type="project" value="TreeGrafter"/>
</dbReference>
<dbReference type="Gene3D" id="2.130.10.10">
    <property type="entry name" value="YVTN repeat-like/Quinoprotein amine dehydrogenase"/>
    <property type="match status" value="1"/>
</dbReference>
<dbReference type="InterPro" id="IPR036352">
    <property type="entry name" value="Semap_dom_sf"/>
</dbReference>
<dbReference type="InterPro" id="IPR036179">
    <property type="entry name" value="Ig-like_dom_sf"/>
</dbReference>
<dbReference type="Pfam" id="PF01403">
    <property type="entry name" value="Sema"/>
    <property type="match status" value="1"/>
</dbReference>
<dbReference type="GO" id="GO:0007411">
    <property type="term" value="P:axon guidance"/>
    <property type="evidence" value="ECO:0007669"/>
    <property type="project" value="TreeGrafter"/>
</dbReference>
<dbReference type="PANTHER" id="PTHR11036">
    <property type="entry name" value="SEMAPHORIN"/>
    <property type="match status" value="1"/>
</dbReference>
<accession>A0A9J2P9H2</accession>
<dbReference type="SUPFAM" id="SSF48726">
    <property type="entry name" value="Immunoglobulin"/>
    <property type="match status" value="1"/>
</dbReference>
<dbReference type="PANTHER" id="PTHR11036:SF139">
    <property type="entry name" value="SEMAPHORIN-2A"/>
    <property type="match status" value="1"/>
</dbReference>
<dbReference type="Proteomes" id="UP000036681">
    <property type="component" value="Unplaced"/>
</dbReference>
<dbReference type="AlphaFoldDB" id="A0A9J2P9H2"/>
<dbReference type="GO" id="GO:0005886">
    <property type="term" value="C:plasma membrane"/>
    <property type="evidence" value="ECO:0007669"/>
    <property type="project" value="TreeGrafter"/>
</dbReference>
<name>A0A9J2P9H2_ASCLU</name>
<comment type="caution">
    <text evidence="2">Lacks conserved residue(s) required for the propagation of feature annotation.</text>
</comment>
<dbReference type="GO" id="GO:0045499">
    <property type="term" value="F:chemorepellent activity"/>
    <property type="evidence" value="ECO:0007669"/>
    <property type="project" value="TreeGrafter"/>
</dbReference>